<protein>
    <recommendedName>
        <fullName evidence="2">TNFR-Cys domain-containing protein</fullName>
    </recommendedName>
</protein>
<feature type="region of interest" description="Disordered" evidence="1">
    <location>
        <begin position="185"/>
        <end position="263"/>
    </location>
</feature>
<feature type="compositionally biased region" description="Polar residues" evidence="1">
    <location>
        <begin position="214"/>
        <end position="231"/>
    </location>
</feature>
<gene>
    <name evidence="3" type="ORF">CUNI_LOCUS6726</name>
</gene>
<feature type="domain" description="TNFR-Cys" evidence="2">
    <location>
        <begin position="368"/>
        <end position="409"/>
    </location>
</feature>
<name>A0A8S3YY75_9EUPU</name>
<comment type="caution">
    <text evidence="3">The sequence shown here is derived from an EMBL/GenBank/DDBJ whole genome shotgun (WGS) entry which is preliminary data.</text>
</comment>
<feature type="region of interest" description="Disordered" evidence="1">
    <location>
        <begin position="347"/>
        <end position="366"/>
    </location>
</feature>
<feature type="compositionally biased region" description="Low complexity" evidence="1">
    <location>
        <begin position="248"/>
        <end position="257"/>
    </location>
</feature>
<sequence>MMACYESCVDVGRRWSLAKDKIYCTSCGGLRRHLNLLSENTVKAAEDKPVAPVTKEERVEIKEEWADNKEFLPIYKSKECKCKQNCWEWILSFLGFGTKLPACCKRVPLTVWDSGEVARAVLVSKVREVVQGFRSRTKPQVRRTSQINLQEQLTEEEQAQQVVQVATSRKEYLKNYTTDHFSSASTASFDVDSNPAEVKRGKKHKHKKHKRPGSGTTPRISGNSQRSSDTHIGSRLAGAIAELKARSKPPVSSSSSEGDVKEEKDNAAKSFFNPFKNRSFVRKCSCPGKFRSFYCPPLPCVSRKSRSKSSLSRSRERGEKQTIRIQLSPKDQPSKQHRICKQLQPVSKCATGSNKSPSSSQKNSETPCQVKRDYKVIKSSSMPCSTCTSCFGASKPRSRFCRCDPDLSCGGPKLPCRSASFHSTLLRSPSPLAVVMPQISPCCRPCAVSTGRPRCRRFKCSSPLDGISRRSRSCSRPSCCCAIKSPYCSPPPLCKSSRERSSGPCVDKKSPCSLDSCHLGSKPPISLCPPCCTKPCCLPCPRRFTVFPYCQRIDATSKRYLSIPPCTMRAACPCPTGGPCSCPKAKHFPLPCCPYSPSPTCRVACSTPSAMSYIKSKQNDAICQRLLSRYGFSPPLCQNCPSPCYGGASEGLCGNLTPSCTSNFYSCAGTGSGGCRSCLP</sequence>
<accession>A0A8S3YY75</accession>
<feature type="compositionally biased region" description="Low complexity" evidence="1">
    <location>
        <begin position="353"/>
        <end position="364"/>
    </location>
</feature>
<dbReference type="InterPro" id="IPR001368">
    <property type="entry name" value="TNFR/NGFR_Cys_rich_reg"/>
</dbReference>
<reference evidence="3" key="1">
    <citation type="submission" date="2021-04" db="EMBL/GenBank/DDBJ databases">
        <authorList>
            <consortium name="Molecular Ecology Group"/>
        </authorList>
    </citation>
    <scope>NUCLEOTIDE SEQUENCE</scope>
</reference>
<feature type="compositionally biased region" description="Basic residues" evidence="1">
    <location>
        <begin position="200"/>
        <end position="212"/>
    </location>
</feature>
<dbReference type="PROSITE" id="PS00652">
    <property type="entry name" value="TNFR_NGFR_1"/>
    <property type="match status" value="1"/>
</dbReference>
<dbReference type="OrthoDB" id="10481569at2759"/>
<evidence type="ECO:0000313" key="3">
    <source>
        <dbReference type="EMBL" id="CAG5121168.1"/>
    </source>
</evidence>
<evidence type="ECO:0000313" key="4">
    <source>
        <dbReference type="Proteomes" id="UP000678393"/>
    </source>
</evidence>
<dbReference type="AlphaFoldDB" id="A0A8S3YY75"/>
<proteinExistence type="predicted"/>
<dbReference type="EMBL" id="CAJHNH020001030">
    <property type="protein sequence ID" value="CAG5121168.1"/>
    <property type="molecule type" value="Genomic_DNA"/>
</dbReference>
<organism evidence="3 4">
    <name type="scientific">Candidula unifasciata</name>
    <dbReference type="NCBI Taxonomy" id="100452"/>
    <lineage>
        <taxon>Eukaryota</taxon>
        <taxon>Metazoa</taxon>
        <taxon>Spiralia</taxon>
        <taxon>Lophotrochozoa</taxon>
        <taxon>Mollusca</taxon>
        <taxon>Gastropoda</taxon>
        <taxon>Heterobranchia</taxon>
        <taxon>Euthyneura</taxon>
        <taxon>Panpulmonata</taxon>
        <taxon>Eupulmonata</taxon>
        <taxon>Stylommatophora</taxon>
        <taxon>Helicina</taxon>
        <taxon>Helicoidea</taxon>
        <taxon>Geomitridae</taxon>
        <taxon>Candidula</taxon>
    </lineage>
</organism>
<feature type="region of interest" description="Disordered" evidence="1">
    <location>
        <begin position="301"/>
        <end position="337"/>
    </location>
</feature>
<dbReference type="Proteomes" id="UP000678393">
    <property type="component" value="Unassembled WGS sequence"/>
</dbReference>
<feature type="compositionally biased region" description="Basic and acidic residues" evidence="1">
    <location>
        <begin position="313"/>
        <end position="322"/>
    </location>
</feature>
<evidence type="ECO:0000259" key="2">
    <source>
        <dbReference type="PROSITE" id="PS00652"/>
    </source>
</evidence>
<keyword evidence="4" id="KW-1185">Reference proteome</keyword>
<evidence type="ECO:0000256" key="1">
    <source>
        <dbReference type="SAM" id="MobiDB-lite"/>
    </source>
</evidence>